<reference evidence="3" key="2">
    <citation type="submission" date="2020-05" db="UniProtKB">
        <authorList>
            <consortium name="EnsemblMetazoa"/>
        </authorList>
    </citation>
    <scope>IDENTIFICATION</scope>
    <source>
        <strain evidence="3">JHB</strain>
    </source>
</reference>
<evidence type="ECO:0000313" key="4">
    <source>
        <dbReference type="Proteomes" id="UP000002320"/>
    </source>
</evidence>
<dbReference type="EnsemblMetazoa" id="CPIJ002206-RA">
    <property type="protein sequence ID" value="CPIJ002206-PA"/>
    <property type="gene ID" value="CPIJ002206"/>
</dbReference>
<dbReference type="VEuPathDB" id="VectorBase:CPIJ002206"/>
<feature type="region of interest" description="Disordered" evidence="1">
    <location>
        <begin position="80"/>
        <end position="131"/>
    </location>
</feature>
<evidence type="ECO:0000313" key="3">
    <source>
        <dbReference type="EnsemblMetazoa" id="CPIJ002206-PA"/>
    </source>
</evidence>
<dbReference type="KEGG" id="cqu:CpipJ_CPIJ002206"/>
<protein>
    <submittedName>
        <fullName evidence="2 3">Uncharacterized protein</fullName>
    </submittedName>
</protein>
<dbReference type="eggNOG" id="KOG2494">
    <property type="taxonomic scope" value="Eukaryota"/>
</dbReference>
<accession>B0W591</accession>
<dbReference type="OrthoDB" id="6285980at2759"/>
<proteinExistence type="predicted"/>
<dbReference type="VEuPathDB" id="VectorBase:CQUJHB014403"/>
<dbReference type="EMBL" id="DS231841">
    <property type="protein sequence ID" value="EDS34838.1"/>
    <property type="molecule type" value="Genomic_DNA"/>
</dbReference>
<reference evidence="2" key="1">
    <citation type="submission" date="2007-03" db="EMBL/GenBank/DDBJ databases">
        <title>Annotation of Culex pipiens quinquefasciatus.</title>
        <authorList>
            <consortium name="The Broad Institute Genome Sequencing Platform"/>
            <person name="Atkinson P.W."/>
            <person name="Hemingway J."/>
            <person name="Christensen B.M."/>
            <person name="Higgs S."/>
            <person name="Kodira C."/>
            <person name="Hannick L."/>
            <person name="Megy K."/>
            <person name="O'Leary S."/>
            <person name="Pearson M."/>
            <person name="Haas B.J."/>
            <person name="Mauceli E."/>
            <person name="Wortman J.R."/>
            <person name="Lee N.H."/>
            <person name="Guigo R."/>
            <person name="Stanke M."/>
            <person name="Alvarado L."/>
            <person name="Amedeo P."/>
            <person name="Antoine C.H."/>
            <person name="Arensburger P."/>
            <person name="Bidwell S.L."/>
            <person name="Crawford M."/>
            <person name="Camaro F."/>
            <person name="Devon K."/>
            <person name="Engels R."/>
            <person name="Hammond M."/>
            <person name="Howarth C."/>
            <person name="Koehrsen M."/>
            <person name="Lawson D."/>
            <person name="Montgomery P."/>
            <person name="Nene V."/>
            <person name="Nusbaum C."/>
            <person name="Puiu D."/>
            <person name="Romero-Severson J."/>
            <person name="Severson D.W."/>
            <person name="Shumway M."/>
            <person name="Sisk P."/>
            <person name="Stolte C."/>
            <person name="Zeng Q."/>
            <person name="Eisenstadt E."/>
            <person name="Fraser-Liggett C."/>
            <person name="Strausberg R."/>
            <person name="Galagan J."/>
            <person name="Birren B."/>
            <person name="Collins F.H."/>
        </authorList>
    </citation>
    <scope>NUCLEOTIDE SEQUENCE [LARGE SCALE GENOMIC DNA]</scope>
    <source>
        <strain evidence="2">JHB</strain>
    </source>
</reference>
<dbReference type="InParanoid" id="B0W591"/>
<sequence>MCAVQNGATTAVPATAIGIPPATAAALGFTIAWGTAGAATHHHHPPPPYTTYVVSHGGHGTPGTGGGGGGAGQIMNGHCSPITAGSPTTSSCQSQSNQSCNSQNTCHTSTTTNTNHNNNNNNHISVNNNSPGSTCKATNPYLASMPASTYSPYFPPGHLMPTLLGPADPSQLGPVVQQAVVPQAQQKIPRSDRLESNERLIILDGDCWRNFPDVKELEN</sequence>
<name>B0W591_CULQU</name>
<dbReference type="HOGENOM" id="CLU_1262649_0_0_1"/>
<dbReference type="STRING" id="7176.B0W591"/>
<dbReference type="Proteomes" id="UP000002320">
    <property type="component" value="Unassembled WGS sequence"/>
</dbReference>
<keyword evidence="4" id="KW-1185">Reference proteome</keyword>
<dbReference type="AlphaFoldDB" id="B0W591"/>
<gene>
    <name evidence="3" type="primary">6033422</name>
    <name evidence="2" type="ORF">CpipJ_CPIJ002206</name>
</gene>
<evidence type="ECO:0000256" key="1">
    <source>
        <dbReference type="SAM" id="MobiDB-lite"/>
    </source>
</evidence>
<organism>
    <name type="scientific">Culex quinquefasciatus</name>
    <name type="common">Southern house mosquito</name>
    <name type="synonym">Culex pungens</name>
    <dbReference type="NCBI Taxonomy" id="7176"/>
    <lineage>
        <taxon>Eukaryota</taxon>
        <taxon>Metazoa</taxon>
        <taxon>Ecdysozoa</taxon>
        <taxon>Arthropoda</taxon>
        <taxon>Hexapoda</taxon>
        <taxon>Insecta</taxon>
        <taxon>Pterygota</taxon>
        <taxon>Neoptera</taxon>
        <taxon>Endopterygota</taxon>
        <taxon>Diptera</taxon>
        <taxon>Nematocera</taxon>
        <taxon>Culicoidea</taxon>
        <taxon>Culicidae</taxon>
        <taxon>Culicinae</taxon>
        <taxon>Culicini</taxon>
        <taxon>Culex</taxon>
        <taxon>Culex</taxon>
    </lineage>
</organism>
<evidence type="ECO:0000313" key="2">
    <source>
        <dbReference type="EMBL" id="EDS34838.1"/>
    </source>
</evidence>
<feature type="compositionally biased region" description="Low complexity" evidence="1">
    <location>
        <begin position="88"/>
        <end position="130"/>
    </location>
</feature>